<keyword evidence="3" id="KW-1185">Reference proteome</keyword>
<accession>A0ABX2FCW9</accession>
<protein>
    <submittedName>
        <fullName evidence="2">DNA binding protein with helix-turn-helix domain</fullName>
    </submittedName>
</protein>
<dbReference type="InterPro" id="IPR010982">
    <property type="entry name" value="Lambda_DNA-bd_dom_sf"/>
</dbReference>
<reference evidence="2 3" key="1">
    <citation type="submission" date="2020-01" db="EMBL/GenBank/DDBJ databases">
        <title>Kibdelosporangium persica a novel Actinomycetes from a hot desert in Iran.</title>
        <authorList>
            <person name="Safaei N."/>
            <person name="Zaburannyi N."/>
            <person name="Mueller R."/>
            <person name="Wink J."/>
        </authorList>
    </citation>
    <scope>NUCLEOTIDE SEQUENCE [LARGE SCALE GENOMIC DNA]</scope>
    <source>
        <strain evidence="2 3">4NS15</strain>
    </source>
</reference>
<dbReference type="SUPFAM" id="SSF47413">
    <property type="entry name" value="lambda repressor-like DNA-binding domains"/>
    <property type="match status" value="1"/>
</dbReference>
<evidence type="ECO:0000313" key="2">
    <source>
        <dbReference type="EMBL" id="NRN69063.1"/>
    </source>
</evidence>
<evidence type="ECO:0000259" key="1">
    <source>
        <dbReference type="PROSITE" id="PS50943"/>
    </source>
</evidence>
<organism evidence="2 3">
    <name type="scientific">Kibdelosporangium persicum</name>
    <dbReference type="NCBI Taxonomy" id="2698649"/>
    <lineage>
        <taxon>Bacteria</taxon>
        <taxon>Bacillati</taxon>
        <taxon>Actinomycetota</taxon>
        <taxon>Actinomycetes</taxon>
        <taxon>Pseudonocardiales</taxon>
        <taxon>Pseudonocardiaceae</taxon>
        <taxon>Kibdelosporangium</taxon>
    </lineage>
</organism>
<sequence>MSGVAQTIPRRLLGSELKRLRLRAGKSGVEAAAAINKDQSRISKVEDGRANLSADDLATLLDLFGVSKAERKKLLAMGVEARKREPKRRAYVDTLPGSYRRLSNMEVQASRILSYEKGIFPGLLQCDDYAEAVITACDGVWWESSYQDRANRVSFRLDRQRLVFQADPAKELEFIITDDALQTPFGRPHVLRRQIEHVLQLIDEHPKLSIHVLSATIPDNPAPQGGFALMHFPEPAPPIGFMSVLYGPSPYLDDAADTDALIRAFERLREMSSGKAESRVIVERFLTRS</sequence>
<name>A0ABX2FCW9_9PSEU</name>
<dbReference type="InterPro" id="IPR043917">
    <property type="entry name" value="DUF5753"/>
</dbReference>
<dbReference type="CDD" id="cd00093">
    <property type="entry name" value="HTH_XRE"/>
    <property type="match status" value="1"/>
</dbReference>
<proteinExistence type="predicted"/>
<dbReference type="RefSeq" id="WP_173138809.1">
    <property type="nucleotide sequence ID" value="NZ_CBCSGW010000053.1"/>
</dbReference>
<dbReference type="InterPro" id="IPR001387">
    <property type="entry name" value="Cro/C1-type_HTH"/>
</dbReference>
<dbReference type="SMART" id="SM00530">
    <property type="entry name" value="HTH_XRE"/>
    <property type="match status" value="1"/>
</dbReference>
<dbReference type="Gene3D" id="1.10.260.40">
    <property type="entry name" value="lambda repressor-like DNA-binding domains"/>
    <property type="match status" value="1"/>
</dbReference>
<gene>
    <name evidence="2" type="ORF">GC106_63190</name>
</gene>
<dbReference type="PROSITE" id="PS50943">
    <property type="entry name" value="HTH_CROC1"/>
    <property type="match status" value="1"/>
</dbReference>
<dbReference type="EMBL" id="JAAATY010000024">
    <property type="protein sequence ID" value="NRN69063.1"/>
    <property type="molecule type" value="Genomic_DNA"/>
</dbReference>
<evidence type="ECO:0000313" key="3">
    <source>
        <dbReference type="Proteomes" id="UP000763557"/>
    </source>
</evidence>
<dbReference type="Proteomes" id="UP000763557">
    <property type="component" value="Unassembled WGS sequence"/>
</dbReference>
<dbReference type="Pfam" id="PF13560">
    <property type="entry name" value="HTH_31"/>
    <property type="match status" value="1"/>
</dbReference>
<dbReference type="Pfam" id="PF19054">
    <property type="entry name" value="DUF5753"/>
    <property type="match status" value="1"/>
</dbReference>
<comment type="caution">
    <text evidence="2">The sequence shown here is derived from an EMBL/GenBank/DDBJ whole genome shotgun (WGS) entry which is preliminary data.</text>
</comment>
<feature type="domain" description="HTH cro/C1-type" evidence="1">
    <location>
        <begin position="17"/>
        <end position="71"/>
    </location>
</feature>